<dbReference type="PROSITE" id="PS50297">
    <property type="entry name" value="ANK_REP_REGION"/>
    <property type="match status" value="1"/>
</dbReference>
<evidence type="ECO:0008006" key="6">
    <source>
        <dbReference type="Google" id="ProtNLM"/>
    </source>
</evidence>
<comment type="caution">
    <text evidence="4">The sequence shown here is derived from an EMBL/GenBank/DDBJ whole genome shotgun (WGS) entry which is preliminary data.</text>
</comment>
<dbReference type="PANTHER" id="PTHR23206:SF7">
    <property type="entry name" value="PROTEIN KINASE DOMAIN-CONTAINING PROTEIN"/>
    <property type="match status" value="1"/>
</dbReference>
<evidence type="ECO:0000313" key="4">
    <source>
        <dbReference type="EMBL" id="KAF4660058.1"/>
    </source>
</evidence>
<sequence length="392" mass="42428">MGASLKKSLAALNGEKEPLDPDIARKVVYGHPPKCDPAFVEALAGQIEEDCMVGTLGLLEEEVKSMPKKVSPMPLAIMDDKEDITTLALVDKNASDDEDDDVEHEQQALVLYSPLSSSPGHQHQALGGVPAEDRLAAAYELQLSPYSKAVRQLELVNYVEQATGTSFHSFELIAATEKLQVDAVRGLLEARADPSSLGPAVRVDLDTRAGYSHSPNKGASQARGSWQLRVTALHVAAAIKKNKGHRKVVEVIDALVRYVNLKNSWGHTALTMAASRGHQDVCELLLEQEADPTIQVISESNRTTNQIAADNGFNKLSEMLAEAKAPPLIVKDVYQSVRRPSVEAAVQAAGDAESAFNGQWVKLQHPKSPTGMIWYNKLSGNFHVAKDNSTST</sequence>
<dbReference type="SUPFAM" id="SSF48403">
    <property type="entry name" value="Ankyrin repeat"/>
    <property type="match status" value="1"/>
</dbReference>
<reference evidence="4 5" key="1">
    <citation type="submission" date="2020-04" db="EMBL/GenBank/DDBJ databases">
        <title>Perkinsus chesapeaki whole genome sequence.</title>
        <authorList>
            <person name="Bogema D.R."/>
        </authorList>
    </citation>
    <scope>NUCLEOTIDE SEQUENCE [LARGE SCALE GENOMIC DNA]</scope>
    <source>
        <strain evidence="4">ATCC PRA-425</strain>
    </source>
</reference>
<keyword evidence="2 3" id="KW-0040">ANK repeat</keyword>
<dbReference type="Proteomes" id="UP000591131">
    <property type="component" value="Unassembled WGS sequence"/>
</dbReference>
<dbReference type="AlphaFoldDB" id="A0A7J6LLC2"/>
<organism evidence="4 5">
    <name type="scientific">Perkinsus chesapeaki</name>
    <name type="common">Clam parasite</name>
    <name type="synonym">Perkinsus andrewsi</name>
    <dbReference type="NCBI Taxonomy" id="330153"/>
    <lineage>
        <taxon>Eukaryota</taxon>
        <taxon>Sar</taxon>
        <taxon>Alveolata</taxon>
        <taxon>Perkinsozoa</taxon>
        <taxon>Perkinsea</taxon>
        <taxon>Perkinsida</taxon>
        <taxon>Perkinsidae</taxon>
        <taxon>Perkinsus</taxon>
    </lineage>
</organism>
<keyword evidence="1" id="KW-0677">Repeat</keyword>
<keyword evidence="5" id="KW-1185">Reference proteome</keyword>
<dbReference type="PANTHER" id="PTHR23206">
    <property type="entry name" value="MASK PROTEIN"/>
    <property type="match status" value="1"/>
</dbReference>
<protein>
    <recommendedName>
        <fullName evidence="6">Ankyrin Repeat</fullName>
    </recommendedName>
</protein>
<dbReference type="InterPro" id="IPR051631">
    <property type="entry name" value="Ankyrin-KH/SAM_domain"/>
</dbReference>
<dbReference type="GO" id="GO:0005737">
    <property type="term" value="C:cytoplasm"/>
    <property type="evidence" value="ECO:0007669"/>
    <property type="project" value="TreeGrafter"/>
</dbReference>
<accession>A0A7J6LLC2</accession>
<evidence type="ECO:0000256" key="3">
    <source>
        <dbReference type="PROSITE-ProRule" id="PRU00023"/>
    </source>
</evidence>
<feature type="repeat" description="ANK" evidence="3">
    <location>
        <begin position="265"/>
        <end position="297"/>
    </location>
</feature>
<dbReference type="Gene3D" id="1.25.40.20">
    <property type="entry name" value="Ankyrin repeat-containing domain"/>
    <property type="match status" value="1"/>
</dbReference>
<dbReference type="InterPro" id="IPR002110">
    <property type="entry name" value="Ankyrin_rpt"/>
</dbReference>
<dbReference type="EMBL" id="JAAPAO010000428">
    <property type="protein sequence ID" value="KAF4660058.1"/>
    <property type="molecule type" value="Genomic_DNA"/>
</dbReference>
<dbReference type="OrthoDB" id="20872at2759"/>
<dbReference type="SMART" id="SM00248">
    <property type="entry name" value="ANK"/>
    <property type="match status" value="2"/>
</dbReference>
<gene>
    <name evidence="4" type="ORF">FOL47_007307</name>
</gene>
<name>A0A7J6LLC2_PERCH</name>
<dbReference type="GO" id="GO:0045087">
    <property type="term" value="P:innate immune response"/>
    <property type="evidence" value="ECO:0007669"/>
    <property type="project" value="TreeGrafter"/>
</dbReference>
<proteinExistence type="predicted"/>
<dbReference type="Pfam" id="PF12796">
    <property type="entry name" value="Ank_2"/>
    <property type="match status" value="1"/>
</dbReference>
<evidence type="ECO:0000256" key="1">
    <source>
        <dbReference type="ARBA" id="ARBA00022737"/>
    </source>
</evidence>
<evidence type="ECO:0000256" key="2">
    <source>
        <dbReference type="ARBA" id="ARBA00023043"/>
    </source>
</evidence>
<dbReference type="PROSITE" id="PS50088">
    <property type="entry name" value="ANK_REPEAT"/>
    <property type="match status" value="1"/>
</dbReference>
<evidence type="ECO:0000313" key="5">
    <source>
        <dbReference type="Proteomes" id="UP000591131"/>
    </source>
</evidence>
<dbReference type="InterPro" id="IPR036770">
    <property type="entry name" value="Ankyrin_rpt-contain_sf"/>
</dbReference>